<evidence type="ECO:0000259" key="2">
    <source>
        <dbReference type="PROSITE" id="PS50887"/>
    </source>
</evidence>
<dbReference type="SMART" id="SM00267">
    <property type="entry name" value="GGDEF"/>
    <property type="match status" value="1"/>
</dbReference>
<dbReference type="EMBL" id="FRCT01000003">
    <property type="protein sequence ID" value="SHM34500.1"/>
    <property type="molecule type" value="Genomic_DNA"/>
</dbReference>
<dbReference type="Proteomes" id="UP000184394">
    <property type="component" value="Unassembled WGS sequence"/>
</dbReference>
<dbReference type="NCBIfam" id="TIGR00254">
    <property type="entry name" value="GGDEF"/>
    <property type="match status" value="1"/>
</dbReference>
<evidence type="ECO:0000313" key="3">
    <source>
        <dbReference type="EMBL" id="SHM34500.1"/>
    </source>
</evidence>
<gene>
    <name evidence="3" type="ORF">SAMN04487860_103223</name>
</gene>
<dbReference type="OrthoDB" id="9804955at2"/>
<feature type="transmembrane region" description="Helical" evidence="1">
    <location>
        <begin position="166"/>
        <end position="183"/>
    </location>
</feature>
<dbReference type="GO" id="GO:0052621">
    <property type="term" value="F:diguanylate cyclase activity"/>
    <property type="evidence" value="ECO:0007669"/>
    <property type="project" value="TreeGrafter"/>
</dbReference>
<feature type="transmembrane region" description="Helical" evidence="1">
    <location>
        <begin position="135"/>
        <end position="154"/>
    </location>
</feature>
<dbReference type="RefSeq" id="WP_072949429.1">
    <property type="nucleotide sequence ID" value="NZ_FRCT01000003.1"/>
</dbReference>
<feature type="transmembrane region" description="Helical" evidence="1">
    <location>
        <begin position="72"/>
        <end position="93"/>
    </location>
</feature>
<feature type="transmembrane region" description="Helical" evidence="1">
    <location>
        <begin position="6"/>
        <end position="25"/>
    </location>
</feature>
<keyword evidence="1" id="KW-0472">Membrane</keyword>
<feature type="transmembrane region" description="Helical" evidence="1">
    <location>
        <begin position="100"/>
        <end position="123"/>
    </location>
</feature>
<feature type="domain" description="GGDEF" evidence="2">
    <location>
        <begin position="235"/>
        <end position="355"/>
    </location>
</feature>
<dbReference type="CDD" id="cd01949">
    <property type="entry name" value="GGDEF"/>
    <property type="match status" value="1"/>
</dbReference>
<dbReference type="Pfam" id="PF00990">
    <property type="entry name" value="GGDEF"/>
    <property type="match status" value="1"/>
</dbReference>
<dbReference type="PROSITE" id="PS50887">
    <property type="entry name" value="GGDEF"/>
    <property type="match status" value="1"/>
</dbReference>
<sequence>MIREVIQMSYLIIVANITLFLFLLFNSTVSNKIKHCFMAGTAISLIMLICNIISYTYQGTGTNILLLKVNNAVSYSISGPVILPFIFISGVIAKKIKATLQVLALINCIVCIISIFNGCVFSFDEMGNQSLKTFAAIPFIFSLMYLCVLISASFIKFRLGLRLESIFLMVLSIAIFSATFLNTFLHFKYLISGMAVLSCVFYYLFFTTQTLTRDAMTNALNRHCFYRDVLTMKKHQMFIISMDLNGLKQINDNLGHDEGDKAILAVSESTFEIIPSRCRFYRMGGDEFEILFPSASRSDTEIMMQKIKEAVHSRGYSIAMGCGEYKKGMDLDELIKEIDAMMYEDKARMKALQGL</sequence>
<dbReference type="PANTHER" id="PTHR45138">
    <property type="entry name" value="REGULATORY COMPONENTS OF SENSORY TRANSDUCTION SYSTEM"/>
    <property type="match status" value="1"/>
</dbReference>
<evidence type="ECO:0000313" key="4">
    <source>
        <dbReference type="Proteomes" id="UP000184394"/>
    </source>
</evidence>
<name>A0A1M7I1A1_RUMFL</name>
<protein>
    <submittedName>
        <fullName evidence="3">Diguanylate cyclase (GGDEF) domain-containing protein</fullName>
    </submittedName>
</protein>
<proteinExistence type="predicted"/>
<dbReference type="InterPro" id="IPR000160">
    <property type="entry name" value="GGDEF_dom"/>
</dbReference>
<reference evidence="3 4" key="1">
    <citation type="submission" date="2016-11" db="EMBL/GenBank/DDBJ databases">
        <authorList>
            <person name="Jaros S."/>
            <person name="Januszkiewicz K."/>
            <person name="Wedrychowicz H."/>
        </authorList>
    </citation>
    <scope>NUCLEOTIDE SEQUENCE [LARGE SCALE GENOMIC DNA]</scope>
    <source>
        <strain evidence="3 4">Y1</strain>
    </source>
</reference>
<keyword evidence="1" id="KW-1133">Transmembrane helix</keyword>
<dbReference type="InterPro" id="IPR050469">
    <property type="entry name" value="Diguanylate_Cyclase"/>
</dbReference>
<dbReference type="InterPro" id="IPR043128">
    <property type="entry name" value="Rev_trsase/Diguanyl_cyclase"/>
</dbReference>
<accession>A0A1M7I1A1</accession>
<feature type="transmembrane region" description="Helical" evidence="1">
    <location>
        <begin position="189"/>
        <end position="206"/>
    </location>
</feature>
<dbReference type="AlphaFoldDB" id="A0A1M7I1A1"/>
<dbReference type="PANTHER" id="PTHR45138:SF9">
    <property type="entry name" value="DIGUANYLATE CYCLASE DGCM-RELATED"/>
    <property type="match status" value="1"/>
</dbReference>
<keyword evidence="1" id="KW-0812">Transmembrane</keyword>
<feature type="transmembrane region" description="Helical" evidence="1">
    <location>
        <begin position="37"/>
        <end position="57"/>
    </location>
</feature>
<evidence type="ECO:0000256" key="1">
    <source>
        <dbReference type="SAM" id="Phobius"/>
    </source>
</evidence>
<organism evidence="3 4">
    <name type="scientific">Ruminococcus flavefaciens</name>
    <dbReference type="NCBI Taxonomy" id="1265"/>
    <lineage>
        <taxon>Bacteria</taxon>
        <taxon>Bacillati</taxon>
        <taxon>Bacillota</taxon>
        <taxon>Clostridia</taxon>
        <taxon>Eubacteriales</taxon>
        <taxon>Oscillospiraceae</taxon>
        <taxon>Ruminococcus</taxon>
    </lineage>
</organism>
<dbReference type="InterPro" id="IPR029787">
    <property type="entry name" value="Nucleotide_cyclase"/>
</dbReference>
<dbReference type="SUPFAM" id="SSF55073">
    <property type="entry name" value="Nucleotide cyclase"/>
    <property type="match status" value="1"/>
</dbReference>
<dbReference type="Gene3D" id="3.30.70.270">
    <property type="match status" value="1"/>
</dbReference>